<proteinExistence type="predicted"/>
<keyword evidence="1" id="KW-1133">Transmembrane helix</keyword>
<evidence type="ECO:0000256" key="1">
    <source>
        <dbReference type="SAM" id="Phobius"/>
    </source>
</evidence>
<dbReference type="EMBL" id="JAODUP010000579">
    <property type="protein sequence ID" value="KAK2146909.1"/>
    <property type="molecule type" value="Genomic_DNA"/>
</dbReference>
<feature type="signal peptide" evidence="2">
    <location>
        <begin position="1"/>
        <end position="19"/>
    </location>
</feature>
<keyword evidence="1" id="KW-0812">Transmembrane</keyword>
<evidence type="ECO:0000313" key="4">
    <source>
        <dbReference type="Proteomes" id="UP001208570"/>
    </source>
</evidence>
<accession>A0AAD9J5Q3</accession>
<keyword evidence="2" id="KW-0732">Signal</keyword>
<name>A0AAD9J5Q3_9ANNE</name>
<reference evidence="3" key="1">
    <citation type="journal article" date="2023" name="Mol. Biol. Evol.">
        <title>Third-Generation Sequencing Reveals the Adaptive Role of the Epigenome in Three Deep-Sea Polychaetes.</title>
        <authorList>
            <person name="Perez M."/>
            <person name="Aroh O."/>
            <person name="Sun Y."/>
            <person name="Lan Y."/>
            <person name="Juniper S.K."/>
            <person name="Young C.R."/>
            <person name="Angers B."/>
            <person name="Qian P.Y."/>
        </authorList>
    </citation>
    <scope>NUCLEOTIDE SEQUENCE</scope>
    <source>
        <strain evidence="3">P08H-3</strain>
    </source>
</reference>
<protein>
    <submittedName>
        <fullName evidence="3">Uncharacterized protein</fullName>
    </submittedName>
</protein>
<evidence type="ECO:0000313" key="3">
    <source>
        <dbReference type="EMBL" id="KAK2146909.1"/>
    </source>
</evidence>
<dbReference type="AlphaFoldDB" id="A0AAD9J5Q3"/>
<feature type="chain" id="PRO_5041907701" evidence="2">
    <location>
        <begin position="20"/>
        <end position="281"/>
    </location>
</feature>
<feature type="transmembrane region" description="Helical" evidence="1">
    <location>
        <begin position="259"/>
        <end position="280"/>
    </location>
</feature>
<evidence type="ECO:0000256" key="2">
    <source>
        <dbReference type="SAM" id="SignalP"/>
    </source>
</evidence>
<keyword evidence="1" id="KW-0472">Membrane</keyword>
<sequence>MIWLVNVLSLMLAFSHVVGVSTPDEAPPVDCDALDNWLPAVAMATDSSLQQRRARFAIHPTLRQYTIGHPISVAVDGITDFIDVTVQARPVSRDQYQPLGLWIYDDASDPYSCHGTSRDTGIIRVPLLVRHATFKWLPIDLYGSIRFVALVTEPSGEVNKIVSDVINPSKTSLYSEDVVINAVTMRKRLKRDIQVRSDLEYFILLAVFVFDIPDTEYILAWFKNGTSTNGSFLPDGVTDQNVVTTATSTTDTKIDLETFFYYFSIAGAYVGMYTVFSLLLV</sequence>
<organism evidence="3 4">
    <name type="scientific">Paralvinella palmiformis</name>
    <dbReference type="NCBI Taxonomy" id="53620"/>
    <lineage>
        <taxon>Eukaryota</taxon>
        <taxon>Metazoa</taxon>
        <taxon>Spiralia</taxon>
        <taxon>Lophotrochozoa</taxon>
        <taxon>Annelida</taxon>
        <taxon>Polychaeta</taxon>
        <taxon>Sedentaria</taxon>
        <taxon>Canalipalpata</taxon>
        <taxon>Terebellida</taxon>
        <taxon>Terebelliformia</taxon>
        <taxon>Alvinellidae</taxon>
        <taxon>Paralvinella</taxon>
    </lineage>
</organism>
<comment type="caution">
    <text evidence="3">The sequence shown here is derived from an EMBL/GenBank/DDBJ whole genome shotgun (WGS) entry which is preliminary data.</text>
</comment>
<gene>
    <name evidence="3" type="ORF">LSH36_579g02023</name>
</gene>
<dbReference type="Proteomes" id="UP001208570">
    <property type="component" value="Unassembled WGS sequence"/>
</dbReference>
<keyword evidence="4" id="KW-1185">Reference proteome</keyword>